<protein>
    <submittedName>
        <fullName evidence="1">Uncharacterized protein</fullName>
    </submittedName>
</protein>
<evidence type="ECO:0000313" key="1">
    <source>
        <dbReference type="EMBL" id="ASV76568.1"/>
    </source>
</evidence>
<evidence type="ECO:0000313" key="2">
    <source>
        <dbReference type="Proteomes" id="UP000215086"/>
    </source>
</evidence>
<sequence length="39" mass="4017">MTSRLSDGLDQVGSCGLPTGSPGFCEDFARNGATSAYTF</sequence>
<dbReference type="AlphaFoldDB" id="A0A286RKV2"/>
<accession>A0A286RKV2</accession>
<keyword evidence="2" id="KW-1185">Reference proteome</keyword>
<name>A0A286RKV2_9BACT</name>
<proteinExistence type="predicted"/>
<dbReference type="EMBL" id="CP018477">
    <property type="protein sequence ID" value="ASV76568.1"/>
    <property type="molecule type" value="Genomic_DNA"/>
</dbReference>
<reference evidence="1 2" key="1">
    <citation type="journal article" name="Front. Microbiol.">
        <title>Sugar Metabolism of the First Thermophilic Planctomycete Thermogutta terrifontis: Comparative Genomic and Transcriptomic Approaches.</title>
        <authorList>
            <person name="Elcheninov A.G."/>
            <person name="Menzel P."/>
            <person name="Gudbergsdottir S.R."/>
            <person name="Slesarev A.I."/>
            <person name="Kadnikov V.V."/>
            <person name="Krogh A."/>
            <person name="Bonch-Osmolovskaya E.A."/>
            <person name="Peng X."/>
            <person name="Kublanov I.V."/>
        </authorList>
    </citation>
    <scope>NUCLEOTIDE SEQUENCE [LARGE SCALE GENOMIC DNA]</scope>
    <source>
        <strain evidence="1 2">R1</strain>
    </source>
</reference>
<dbReference type="KEGG" id="ttf:THTE_3967"/>
<dbReference type="Proteomes" id="UP000215086">
    <property type="component" value="Chromosome"/>
</dbReference>
<organism evidence="1 2">
    <name type="scientific">Thermogutta terrifontis</name>
    <dbReference type="NCBI Taxonomy" id="1331910"/>
    <lineage>
        <taxon>Bacteria</taxon>
        <taxon>Pseudomonadati</taxon>
        <taxon>Planctomycetota</taxon>
        <taxon>Planctomycetia</taxon>
        <taxon>Pirellulales</taxon>
        <taxon>Thermoguttaceae</taxon>
        <taxon>Thermogutta</taxon>
    </lineage>
</organism>
<gene>
    <name evidence="1" type="ORF">THTE_3967</name>
</gene>